<name>A0ABU6MLQ4_9BACI</name>
<proteinExistence type="predicted"/>
<dbReference type="GO" id="GO:0016740">
    <property type="term" value="F:transferase activity"/>
    <property type="evidence" value="ECO:0007669"/>
    <property type="project" value="UniProtKB-KW"/>
</dbReference>
<dbReference type="Proteomes" id="UP001341444">
    <property type="component" value="Unassembled WGS sequence"/>
</dbReference>
<protein>
    <submittedName>
        <fullName evidence="1">FAD:protein FMN transferase</fullName>
    </submittedName>
</protein>
<reference evidence="1 2" key="1">
    <citation type="submission" date="2023-03" db="EMBL/GenBank/DDBJ databases">
        <title>Bacillus Genome Sequencing.</title>
        <authorList>
            <person name="Dunlap C."/>
        </authorList>
    </citation>
    <scope>NUCLEOTIDE SEQUENCE [LARGE SCALE GENOMIC DNA]</scope>
    <source>
        <strain evidence="1 2">B-23453</strain>
    </source>
</reference>
<organism evidence="1 2">
    <name type="scientific">Heyndrickxia acidicola</name>
    <dbReference type="NCBI Taxonomy" id="209389"/>
    <lineage>
        <taxon>Bacteria</taxon>
        <taxon>Bacillati</taxon>
        <taxon>Bacillota</taxon>
        <taxon>Bacilli</taxon>
        <taxon>Bacillales</taxon>
        <taxon>Bacillaceae</taxon>
        <taxon>Heyndrickxia</taxon>
    </lineage>
</organism>
<evidence type="ECO:0000313" key="2">
    <source>
        <dbReference type="Proteomes" id="UP001341444"/>
    </source>
</evidence>
<comment type="caution">
    <text evidence="1">The sequence shown here is derived from an EMBL/GenBank/DDBJ whole genome shotgun (WGS) entry which is preliminary data.</text>
</comment>
<dbReference type="InterPro" id="IPR003374">
    <property type="entry name" value="ApbE-like_sf"/>
</dbReference>
<dbReference type="Gene3D" id="3.10.520.10">
    <property type="entry name" value="ApbE-like domains"/>
    <property type="match status" value="1"/>
</dbReference>
<keyword evidence="2" id="KW-1185">Reference proteome</keyword>
<sequence length="110" mass="13166">MTSYAAEFMNTQFYIEVSDQTGEDWKKHVKEWFYYVDSQWSRFQKRNELNQINQAPKGTELILSPPLYDVLLAVDQYRILTNDRFSPYLKNHWSSRARTESSSLLHLKKP</sequence>
<dbReference type="EMBL" id="JARMAB010000032">
    <property type="protein sequence ID" value="MED1205445.1"/>
    <property type="molecule type" value="Genomic_DNA"/>
</dbReference>
<keyword evidence="1" id="KW-0808">Transferase</keyword>
<dbReference type="SUPFAM" id="SSF143631">
    <property type="entry name" value="ApbE-like"/>
    <property type="match status" value="1"/>
</dbReference>
<gene>
    <name evidence="1" type="ORF">P4T90_20555</name>
</gene>
<accession>A0ABU6MLQ4</accession>
<dbReference type="InterPro" id="IPR024932">
    <property type="entry name" value="ApbE"/>
</dbReference>
<dbReference type="RefSeq" id="WP_066263133.1">
    <property type="nucleotide sequence ID" value="NZ_JARMAB010000032.1"/>
</dbReference>
<dbReference type="Pfam" id="PF02424">
    <property type="entry name" value="ApbE"/>
    <property type="match status" value="1"/>
</dbReference>
<evidence type="ECO:0000313" key="1">
    <source>
        <dbReference type="EMBL" id="MED1205445.1"/>
    </source>
</evidence>